<organism evidence="1 2">
    <name type="scientific">Racocetra persica</name>
    <dbReference type="NCBI Taxonomy" id="160502"/>
    <lineage>
        <taxon>Eukaryota</taxon>
        <taxon>Fungi</taxon>
        <taxon>Fungi incertae sedis</taxon>
        <taxon>Mucoromycota</taxon>
        <taxon>Glomeromycotina</taxon>
        <taxon>Glomeromycetes</taxon>
        <taxon>Diversisporales</taxon>
        <taxon>Gigasporaceae</taxon>
        <taxon>Racocetra</taxon>
    </lineage>
</organism>
<comment type="caution">
    <text evidence="1">The sequence shown here is derived from an EMBL/GenBank/DDBJ whole genome shotgun (WGS) entry which is preliminary data.</text>
</comment>
<keyword evidence="2" id="KW-1185">Reference proteome</keyword>
<reference evidence="1" key="1">
    <citation type="submission" date="2021-06" db="EMBL/GenBank/DDBJ databases">
        <authorList>
            <person name="Kallberg Y."/>
            <person name="Tangrot J."/>
            <person name="Rosling A."/>
        </authorList>
    </citation>
    <scope>NUCLEOTIDE SEQUENCE</scope>
    <source>
        <strain evidence="1">MA461A</strain>
    </source>
</reference>
<feature type="non-terminal residue" evidence="1">
    <location>
        <position position="156"/>
    </location>
</feature>
<accession>A0ACA9SK17</accession>
<evidence type="ECO:0000313" key="2">
    <source>
        <dbReference type="Proteomes" id="UP000789920"/>
    </source>
</evidence>
<sequence>TLVTKDDAVSDDDLKLPADIKAAINRDSFWDSLVILCNMLHPFCGALDLMQRDKAYFHNILHAFGFFIQIFKELEISQFQTKIIKRLEKRWATWEQPLLLLSFGDIILWWSHNSGTAPELSRIACQLYGMCITTASVERLFSTMGFLHSLLRNKLK</sequence>
<dbReference type="Proteomes" id="UP000789920">
    <property type="component" value="Unassembled WGS sequence"/>
</dbReference>
<feature type="non-terminal residue" evidence="1">
    <location>
        <position position="1"/>
    </location>
</feature>
<name>A0ACA9SK17_9GLOM</name>
<gene>
    <name evidence="1" type="ORF">RPERSI_LOCUS30983</name>
</gene>
<proteinExistence type="predicted"/>
<evidence type="ECO:0000313" key="1">
    <source>
        <dbReference type="EMBL" id="CAG8839262.1"/>
    </source>
</evidence>
<dbReference type="EMBL" id="CAJVQC010123048">
    <property type="protein sequence ID" value="CAG8839262.1"/>
    <property type="molecule type" value="Genomic_DNA"/>
</dbReference>
<protein>
    <submittedName>
        <fullName evidence="1">6646_t:CDS:1</fullName>
    </submittedName>
</protein>